<dbReference type="GO" id="GO:0005886">
    <property type="term" value="C:plasma membrane"/>
    <property type="evidence" value="ECO:0007669"/>
    <property type="project" value="UniProtKB-SubCell"/>
</dbReference>
<keyword evidence="6 8" id="KW-1133">Transmembrane helix</keyword>
<evidence type="ECO:0000259" key="9">
    <source>
        <dbReference type="Pfam" id="PF03600"/>
    </source>
</evidence>
<dbReference type="InterPro" id="IPR000802">
    <property type="entry name" value="Arsenical_pump_ArsB"/>
</dbReference>
<dbReference type="RefSeq" id="WP_173729453.1">
    <property type="nucleotide sequence ID" value="NZ_JABTTE010000001.1"/>
</dbReference>
<evidence type="ECO:0000256" key="4">
    <source>
        <dbReference type="ARBA" id="ARBA00022475"/>
    </source>
</evidence>
<feature type="transmembrane region" description="Helical" evidence="8">
    <location>
        <begin position="287"/>
        <end position="306"/>
    </location>
</feature>
<feature type="transmembrane region" description="Helical" evidence="8">
    <location>
        <begin position="183"/>
        <end position="206"/>
    </location>
</feature>
<dbReference type="AlphaFoldDB" id="A0A8J8GE70"/>
<feature type="transmembrane region" description="Helical" evidence="8">
    <location>
        <begin position="380"/>
        <end position="405"/>
    </location>
</feature>
<reference evidence="10" key="1">
    <citation type="submission" date="2020-06" db="EMBL/GenBank/DDBJ databases">
        <title>A novel thermopfilic bacterium from Erzurum, Turkey.</title>
        <authorList>
            <person name="Adiguzel A."/>
            <person name="Ay H."/>
            <person name="Baltaci M.O."/>
        </authorList>
    </citation>
    <scope>NUCLEOTIDE SEQUENCE</scope>
    <source>
        <strain evidence="10">P2</strain>
    </source>
</reference>
<evidence type="ECO:0000256" key="8">
    <source>
        <dbReference type="SAM" id="Phobius"/>
    </source>
</evidence>
<dbReference type="CDD" id="cd01116">
    <property type="entry name" value="P_permease"/>
    <property type="match status" value="1"/>
</dbReference>
<name>A0A8J8GE70_9BACI</name>
<evidence type="ECO:0000256" key="6">
    <source>
        <dbReference type="ARBA" id="ARBA00022989"/>
    </source>
</evidence>
<organism evidence="10 11">
    <name type="scientific">Calidifontibacillus erzurumensis</name>
    <dbReference type="NCBI Taxonomy" id="2741433"/>
    <lineage>
        <taxon>Bacteria</taxon>
        <taxon>Bacillati</taxon>
        <taxon>Bacillota</taxon>
        <taxon>Bacilli</taxon>
        <taxon>Bacillales</taxon>
        <taxon>Bacillaceae</taxon>
        <taxon>Calidifontibacillus/Schinkia group</taxon>
        <taxon>Calidifontibacillus</taxon>
    </lineage>
</organism>
<dbReference type="PRINTS" id="PR00758">
    <property type="entry name" value="ARSENICPUMP"/>
</dbReference>
<dbReference type="InterPro" id="IPR051475">
    <property type="entry name" value="Diverse_Ion_Transporter"/>
</dbReference>
<keyword evidence="4" id="KW-1003">Cell membrane</keyword>
<dbReference type="PANTHER" id="PTHR43568:SF1">
    <property type="entry name" value="P PROTEIN"/>
    <property type="match status" value="1"/>
</dbReference>
<feature type="transmembrane region" description="Helical" evidence="8">
    <location>
        <begin position="417"/>
        <end position="438"/>
    </location>
</feature>
<evidence type="ECO:0000256" key="3">
    <source>
        <dbReference type="ARBA" id="ARBA00022448"/>
    </source>
</evidence>
<feature type="transmembrane region" description="Helical" evidence="8">
    <location>
        <begin position="37"/>
        <end position="58"/>
    </location>
</feature>
<sequence>MEHEIVHETANWQIYLAVIIFLLTYAFIIAEKINRAIVALLGAFLMVAFKIVDIEAAFAHHIDWGTITLLIGMMILVGITSKTGVFQYAALKSAKFAKGDPIRILIVLSLLTAVGSAFLDNVTTVLLIVPVTLSITRLIGVNPVPYLISEVLFSNIGGTATLIGDPPNIMIGNAVKHLTFNQFLFNLTPVVIVITLVTMVLLYFIYRKQLKVEESQKQKLMSLDEREYIKDPVLMKKSLSVLGLTILGFILHSVVHLEPAVVAIGGATILMLIGVKEHDLEEVFHSVEWVTIFFFAGLFTLVGGLVDTGIIKNLAEQALTLTGGHIPTAAVLILWVSGIASATIDNIPFVATMIPLIQDMAVGMGYAIDSPEINSLWWSLALGACLGGNGTLIGASANVIVAGIAAREGCGFSYFDFLKIGAPLTLVALAISHVYIYFRYLIALL</sequence>
<protein>
    <submittedName>
        <fullName evidence="10">ArsB/NhaD family transporter</fullName>
    </submittedName>
</protein>
<proteinExistence type="inferred from homology"/>
<feature type="transmembrane region" description="Helical" evidence="8">
    <location>
        <begin position="233"/>
        <end position="251"/>
    </location>
</feature>
<evidence type="ECO:0000256" key="7">
    <source>
        <dbReference type="ARBA" id="ARBA00023136"/>
    </source>
</evidence>
<dbReference type="Proteomes" id="UP000625804">
    <property type="component" value="Unassembled WGS sequence"/>
</dbReference>
<comment type="similarity">
    <text evidence="2">Belongs to the CitM (TC 2.A.11) transporter family.</text>
</comment>
<evidence type="ECO:0000313" key="10">
    <source>
        <dbReference type="EMBL" id="NSL50251.1"/>
    </source>
</evidence>
<dbReference type="InterPro" id="IPR004680">
    <property type="entry name" value="Cit_transptr-like_dom"/>
</dbReference>
<feature type="domain" description="Citrate transporter-like" evidence="9">
    <location>
        <begin position="25"/>
        <end position="383"/>
    </location>
</feature>
<evidence type="ECO:0000256" key="1">
    <source>
        <dbReference type="ARBA" id="ARBA00004651"/>
    </source>
</evidence>
<feature type="transmembrane region" description="Helical" evidence="8">
    <location>
        <begin position="349"/>
        <end position="368"/>
    </location>
</feature>
<comment type="caution">
    <text evidence="10">The sequence shown here is derived from an EMBL/GenBank/DDBJ whole genome shotgun (WGS) entry which is preliminary data.</text>
</comment>
<feature type="transmembrane region" description="Helical" evidence="8">
    <location>
        <begin position="12"/>
        <end position="30"/>
    </location>
</feature>
<keyword evidence="7 8" id="KW-0472">Membrane</keyword>
<evidence type="ECO:0000256" key="2">
    <source>
        <dbReference type="ARBA" id="ARBA00009843"/>
    </source>
</evidence>
<feature type="transmembrane region" description="Helical" evidence="8">
    <location>
        <begin position="257"/>
        <end position="275"/>
    </location>
</feature>
<feature type="transmembrane region" description="Helical" evidence="8">
    <location>
        <begin position="64"/>
        <end position="90"/>
    </location>
</feature>
<feature type="transmembrane region" description="Helical" evidence="8">
    <location>
        <begin position="318"/>
        <end position="337"/>
    </location>
</feature>
<dbReference type="PANTHER" id="PTHR43568">
    <property type="entry name" value="P PROTEIN"/>
    <property type="match status" value="1"/>
</dbReference>
<dbReference type="GO" id="GO:0015105">
    <property type="term" value="F:arsenite transmembrane transporter activity"/>
    <property type="evidence" value="ECO:0007669"/>
    <property type="project" value="InterPro"/>
</dbReference>
<dbReference type="Pfam" id="PF03600">
    <property type="entry name" value="CitMHS"/>
    <property type="match status" value="1"/>
</dbReference>
<keyword evidence="11" id="KW-1185">Reference proteome</keyword>
<evidence type="ECO:0000313" key="11">
    <source>
        <dbReference type="Proteomes" id="UP000625804"/>
    </source>
</evidence>
<dbReference type="EMBL" id="JABTTE010000001">
    <property type="protein sequence ID" value="NSL50251.1"/>
    <property type="molecule type" value="Genomic_DNA"/>
</dbReference>
<keyword evidence="3" id="KW-0813">Transport</keyword>
<evidence type="ECO:0000256" key="5">
    <source>
        <dbReference type="ARBA" id="ARBA00022692"/>
    </source>
</evidence>
<keyword evidence="5 8" id="KW-0812">Transmembrane</keyword>
<feature type="transmembrane region" description="Helical" evidence="8">
    <location>
        <begin position="102"/>
        <end position="119"/>
    </location>
</feature>
<comment type="subcellular location">
    <subcellularLocation>
        <location evidence="1">Cell membrane</location>
        <topology evidence="1">Multi-pass membrane protein</topology>
    </subcellularLocation>
</comment>
<gene>
    <name evidence="10" type="ORF">HR057_00555</name>
</gene>
<accession>A0A8J8GE70</accession>